<name>A0A368XC25_MARNT</name>
<dbReference type="Pfam" id="PF11284">
    <property type="entry name" value="DUF3085"/>
    <property type="match status" value="1"/>
</dbReference>
<sequence length="164" mass="18176">MSAITFNMRDLKPLAEELEKASEFAPTMDLLFDPKNHVNGVILDAKGRTEEEAEAADGFFWPSDKNIRKGAIGPCLQLVGDQGLYLITNARFEDESSPASRGTVAYAKGCDPNKDDDFYENKVALFGGDDGTVTIPYRWYLMAKNKGKRVFKLNLTEDSVSVVL</sequence>
<gene>
    <name evidence="1" type="ORF">DET61_11638</name>
</gene>
<evidence type="ECO:0000313" key="2">
    <source>
        <dbReference type="Proteomes" id="UP000253647"/>
    </source>
</evidence>
<dbReference type="Proteomes" id="UP000253647">
    <property type="component" value="Unassembled WGS sequence"/>
</dbReference>
<dbReference type="AlphaFoldDB" id="A0A368XC25"/>
<protein>
    <submittedName>
        <fullName evidence="1">DUF3085 family protein</fullName>
    </submittedName>
</protein>
<reference evidence="1 2" key="1">
    <citation type="submission" date="2018-07" db="EMBL/GenBank/DDBJ databases">
        <title>Freshwater and sediment microbial communities from various areas in North America, analyzing microbe dynamics in response to fracking.</title>
        <authorList>
            <person name="Lamendella R."/>
        </authorList>
    </citation>
    <scope>NUCLEOTIDE SEQUENCE [LARGE SCALE GENOMIC DNA]</scope>
    <source>
        <strain evidence="1 2">105B</strain>
    </source>
</reference>
<organism evidence="1 2">
    <name type="scientific">Marinobacter nauticus</name>
    <name type="common">Marinobacter hydrocarbonoclasticus</name>
    <name type="synonym">Marinobacter aquaeolei</name>
    <dbReference type="NCBI Taxonomy" id="2743"/>
    <lineage>
        <taxon>Bacteria</taxon>
        <taxon>Pseudomonadati</taxon>
        <taxon>Pseudomonadota</taxon>
        <taxon>Gammaproteobacteria</taxon>
        <taxon>Pseudomonadales</taxon>
        <taxon>Marinobacteraceae</taxon>
        <taxon>Marinobacter</taxon>
    </lineage>
</organism>
<dbReference type="InterPro" id="IPR021436">
    <property type="entry name" value="DUF3085"/>
</dbReference>
<proteinExistence type="predicted"/>
<accession>A0A368XC25</accession>
<comment type="caution">
    <text evidence="1">The sequence shown here is derived from an EMBL/GenBank/DDBJ whole genome shotgun (WGS) entry which is preliminary data.</text>
</comment>
<evidence type="ECO:0000313" key="1">
    <source>
        <dbReference type="EMBL" id="RCW63997.1"/>
    </source>
</evidence>
<dbReference type="EMBL" id="QPJI01000016">
    <property type="protein sequence ID" value="RCW63997.1"/>
    <property type="molecule type" value="Genomic_DNA"/>
</dbReference>
<dbReference type="RefSeq" id="WP_114435117.1">
    <property type="nucleotide sequence ID" value="NZ_QPJI01000016.1"/>
</dbReference>